<feature type="region of interest" description="Disordered" evidence="1">
    <location>
        <begin position="334"/>
        <end position="368"/>
    </location>
</feature>
<organism evidence="2 3">
    <name type="scientific">Chlamydomonas schloesseri</name>
    <dbReference type="NCBI Taxonomy" id="2026947"/>
    <lineage>
        <taxon>Eukaryota</taxon>
        <taxon>Viridiplantae</taxon>
        <taxon>Chlorophyta</taxon>
        <taxon>core chlorophytes</taxon>
        <taxon>Chlorophyceae</taxon>
        <taxon>CS clade</taxon>
        <taxon>Chlamydomonadales</taxon>
        <taxon>Chlamydomonadaceae</taxon>
        <taxon>Chlamydomonas</taxon>
    </lineage>
</organism>
<proteinExistence type="predicted"/>
<gene>
    <name evidence="2" type="ORF">HYH02_005908</name>
</gene>
<feature type="compositionally biased region" description="Gly residues" evidence="1">
    <location>
        <begin position="351"/>
        <end position="366"/>
    </location>
</feature>
<feature type="compositionally biased region" description="Low complexity" evidence="1">
    <location>
        <begin position="228"/>
        <end position="239"/>
    </location>
</feature>
<feature type="compositionally biased region" description="Low complexity" evidence="1">
    <location>
        <begin position="56"/>
        <end position="65"/>
    </location>
</feature>
<feature type="compositionally biased region" description="Basic and acidic residues" evidence="1">
    <location>
        <begin position="244"/>
        <end position="257"/>
    </location>
</feature>
<sequence length="479" mass="49960">MEHPPAAPVVVAKDAVEGTGSVAASSAGLTSNGASTLPDENGLEHRQHQQPEKEQQLLAQAQEQKPPQDEQQQERQQEQQQAQLQPTRLQSWQQVLDLLRGFEEAHLLVGFGDVAQYQDVGGAVAALEPLLAEVQRRTDGRWLLLYGGDPATPAKPNVGLLVQLLARRWRCPVLAPLIDTRIPAAGSPLLPPLQPGDNQEHLTYIYVLPAQYAGDVDRQDAAAATAATVPAASGSSGSSILGKRRAEVEPEAGDREYAGGTDAEAATGRQAAADAAASAPTTKAAEPPPTSATPAAAAPTPAERGAVLWGGLRHGRPVGASAFYLHDDLLLRTAPTTTPPADDYGQQQRSRGGGGSEHGGEGGNGGSAPVRRLLTAVIAAGGGDIAVRELEYLHQHKVPWTYVPCAARCPPAHYASPFGPVHDWAAATRGDRDAQLPLPPPLRAAEQPPGVDAQVEVAAGHGDRAAEVPAANGVANDEV</sequence>
<dbReference type="AlphaFoldDB" id="A0A835WLD4"/>
<feature type="compositionally biased region" description="Low complexity" evidence="1">
    <location>
        <begin position="334"/>
        <end position="350"/>
    </location>
</feature>
<accession>A0A835WLD4</accession>
<reference evidence="2" key="1">
    <citation type="journal article" date="2020" name="bioRxiv">
        <title>Comparative genomics of Chlamydomonas.</title>
        <authorList>
            <person name="Craig R.J."/>
            <person name="Hasan A.R."/>
            <person name="Ness R.W."/>
            <person name="Keightley P.D."/>
        </authorList>
    </citation>
    <scope>NUCLEOTIDE SEQUENCE</scope>
    <source>
        <strain evidence="2">CCAP 11/173</strain>
    </source>
</reference>
<comment type="caution">
    <text evidence="2">The sequence shown here is derived from an EMBL/GenBank/DDBJ whole genome shotgun (WGS) entry which is preliminary data.</text>
</comment>
<dbReference type="OrthoDB" id="540596at2759"/>
<protein>
    <submittedName>
        <fullName evidence="2">Uncharacterized protein</fullName>
    </submittedName>
</protein>
<feature type="compositionally biased region" description="Low complexity" evidence="1">
    <location>
        <begin position="261"/>
        <end position="285"/>
    </location>
</feature>
<evidence type="ECO:0000313" key="3">
    <source>
        <dbReference type="Proteomes" id="UP000613740"/>
    </source>
</evidence>
<dbReference type="Proteomes" id="UP000613740">
    <property type="component" value="Unassembled WGS sequence"/>
</dbReference>
<evidence type="ECO:0000313" key="2">
    <source>
        <dbReference type="EMBL" id="KAG2449161.1"/>
    </source>
</evidence>
<feature type="compositionally biased region" description="Basic and acidic residues" evidence="1">
    <location>
        <begin position="66"/>
        <end position="77"/>
    </location>
</feature>
<keyword evidence="3" id="KW-1185">Reference proteome</keyword>
<evidence type="ECO:0000256" key="1">
    <source>
        <dbReference type="SAM" id="MobiDB-lite"/>
    </source>
</evidence>
<feature type="compositionally biased region" description="Polar residues" evidence="1">
    <location>
        <begin position="22"/>
        <end position="35"/>
    </location>
</feature>
<feature type="region of interest" description="Disordered" evidence="1">
    <location>
        <begin position="228"/>
        <end position="301"/>
    </location>
</feature>
<dbReference type="EMBL" id="JAEHOD010000015">
    <property type="protein sequence ID" value="KAG2449161.1"/>
    <property type="molecule type" value="Genomic_DNA"/>
</dbReference>
<feature type="compositionally biased region" description="Low complexity" evidence="1">
    <location>
        <begin position="292"/>
        <end position="301"/>
    </location>
</feature>
<feature type="compositionally biased region" description="Basic and acidic residues" evidence="1">
    <location>
        <begin position="42"/>
        <end position="55"/>
    </location>
</feature>
<feature type="region of interest" description="Disordered" evidence="1">
    <location>
        <begin position="21"/>
        <end position="86"/>
    </location>
</feature>
<name>A0A835WLD4_9CHLO</name>